<dbReference type="Ensembl" id="ENSSPUT00000008008.1">
    <property type="protein sequence ID" value="ENSSPUP00000007515.1"/>
    <property type="gene ID" value="ENSSPUG00000005818.1"/>
</dbReference>
<dbReference type="InterPro" id="IPR003879">
    <property type="entry name" value="Butyrophylin_SPRY"/>
</dbReference>
<comment type="function">
    <text evidence="2">Neurotoxin that produces dose-dependent hypolocomotion and hyperalgesia in mice. May directly act on the central nervous system, as it is 6500-fold more potent when administered intracerebroventricularly than intraperitoneal.</text>
</comment>
<dbReference type="InterPro" id="IPR006574">
    <property type="entry name" value="PRY"/>
</dbReference>
<dbReference type="InterPro" id="IPR013320">
    <property type="entry name" value="ConA-like_dom_sf"/>
</dbReference>
<dbReference type="AlphaFoldDB" id="A0A8D0L4R7"/>
<dbReference type="CDD" id="cd12888">
    <property type="entry name" value="SPRY_PRY_TRIM7_like"/>
    <property type="match status" value="1"/>
</dbReference>
<evidence type="ECO:0000256" key="1">
    <source>
        <dbReference type="ARBA" id="ARBA00009651"/>
    </source>
</evidence>
<dbReference type="PROSITE" id="PS50188">
    <property type="entry name" value="B302_SPRY"/>
    <property type="match status" value="1"/>
</dbReference>
<dbReference type="PANTHER" id="PTHR24103">
    <property type="entry name" value="E3 UBIQUITIN-PROTEIN LIGASE TRIM"/>
    <property type="match status" value="1"/>
</dbReference>
<evidence type="ECO:0000256" key="2">
    <source>
        <dbReference type="ARBA" id="ARBA00034460"/>
    </source>
</evidence>
<protein>
    <recommendedName>
        <fullName evidence="3">B30.2/SPRY domain-containing protein</fullName>
    </recommendedName>
</protein>
<comment type="similarity">
    <text evidence="1">Belongs to the ohanin/vespryn family.</text>
</comment>
<feature type="domain" description="B30.2/SPRY" evidence="3">
    <location>
        <begin position="57"/>
        <end position="244"/>
    </location>
</feature>
<dbReference type="SMART" id="SM00589">
    <property type="entry name" value="PRY"/>
    <property type="match status" value="1"/>
</dbReference>
<dbReference type="Pfam" id="PF00622">
    <property type="entry name" value="SPRY"/>
    <property type="match status" value="1"/>
</dbReference>
<evidence type="ECO:0000313" key="4">
    <source>
        <dbReference type="Ensembl" id="ENSSPUP00000007515.1"/>
    </source>
</evidence>
<dbReference type="InterPro" id="IPR003877">
    <property type="entry name" value="SPRY_dom"/>
</dbReference>
<organism evidence="4 5">
    <name type="scientific">Sphenodon punctatus</name>
    <name type="common">Tuatara</name>
    <name type="synonym">Hatteria punctata</name>
    <dbReference type="NCBI Taxonomy" id="8508"/>
    <lineage>
        <taxon>Eukaryota</taxon>
        <taxon>Metazoa</taxon>
        <taxon>Chordata</taxon>
        <taxon>Craniata</taxon>
        <taxon>Vertebrata</taxon>
        <taxon>Euteleostomi</taxon>
        <taxon>Lepidosauria</taxon>
        <taxon>Sphenodontia</taxon>
        <taxon>Sphenodontidae</taxon>
        <taxon>Sphenodon</taxon>
    </lineage>
</organism>
<dbReference type="SUPFAM" id="SSF49899">
    <property type="entry name" value="Concanavalin A-like lectins/glucanases"/>
    <property type="match status" value="1"/>
</dbReference>
<dbReference type="Gene3D" id="2.60.120.920">
    <property type="match status" value="1"/>
</dbReference>
<name>A0A8D0L4R7_SPHPU</name>
<dbReference type="InterPro" id="IPR001870">
    <property type="entry name" value="B30.2/SPRY"/>
</dbReference>
<dbReference type="FunFam" id="2.60.120.920:FF:000004">
    <property type="entry name" value="Butyrophilin subfamily 1 member A1"/>
    <property type="match status" value="1"/>
</dbReference>
<dbReference type="InterPro" id="IPR043136">
    <property type="entry name" value="B30.2/SPRY_sf"/>
</dbReference>
<keyword evidence="5" id="KW-1185">Reference proteome</keyword>
<accession>A0A8D0L4R7</accession>
<sequence>MEGQGQQPASQFLQDVESTLSRYEKRQLQQPVDNSPELEETLGALSLQTAALQETLQKFKESLSSALEKASYVTATVTLDPDTAHPQLVLSEGRKHVRWGSKQQDLPDNPERFDTGCCVLGREGFTWGRHCWEVEVGDGKYWVVGVARESVRKKGEILVSPDRGIWAVMLWGCQYQAFTCPVTLLSLSHPPRRIQVCLDRAGGQVTFLDADTEASIFTFPPASFSGERIRPWFWVGTGSLSLCP</sequence>
<dbReference type="SMART" id="SM00449">
    <property type="entry name" value="SPRY"/>
    <property type="match status" value="1"/>
</dbReference>
<dbReference type="PRINTS" id="PR01407">
    <property type="entry name" value="BUTYPHLNCDUF"/>
</dbReference>
<evidence type="ECO:0000259" key="3">
    <source>
        <dbReference type="PROSITE" id="PS50188"/>
    </source>
</evidence>
<reference evidence="4" key="1">
    <citation type="submission" date="2025-08" db="UniProtKB">
        <authorList>
            <consortium name="Ensembl"/>
        </authorList>
    </citation>
    <scope>IDENTIFICATION</scope>
</reference>
<dbReference type="GeneTree" id="ENSGT01030000234669"/>
<evidence type="ECO:0000313" key="5">
    <source>
        <dbReference type="Proteomes" id="UP000694392"/>
    </source>
</evidence>
<reference evidence="4" key="2">
    <citation type="submission" date="2025-09" db="UniProtKB">
        <authorList>
            <consortium name="Ensembl"/>
        </authorList>
    </citation>
    <scope>IDENTIFICATION</scope>
</reference>
<dbReference type="Pfam" id="PF13765">
    <property type="entry name" value="PRY"/>
    <property type="match status" value="1"/>
</dbReference>
<dbReference type="Proteomes" id="UP000694392">
    <property type="component" value="Unplaced"/>
</dbReference>
<dbReference type="InterPro" id="IPR050143">
    <property type="entry name" value="TRIM/RBCC"/>
</dbReference>
<proteinExistence type="inferred from homology"/>